<dbReference type="Proteomes" id="UP000514713">
    <property type="component" value="Chromosome"/>
</dbReference>
<dbReference type="Pfam" id="PF00652">
    <property type="entry name" value="Ricin_B_lectin"/>
    <property type="match status" value="1"/>
</dbReference>
<evidence type="ECO:0000256" key="1">
    <source>
        <dbReference type="SAM" id="SignalP"/>
    </source>
</evidence>
<accession>A0A7D7Q9H2</accession>
<dbReference type="KEGG" id="ned:HUN01_08170"/>
<name>A0A7D7Q9H2_9NOSO</name>
<dbReference type="Gene3D" id="2.80.10.50">
    <property type="match status" value="1"/>
</dbReference>
<dbReference type="PROSITE" id="PS50231">
    <property type="entry name" value="RICIN_B_LECTIN"/>
    <property type="match status" value="1"/>
</dbReference>
<sequence length="177" mass="19841">MPINLSKILRKIVLLAMIVSASATLPPVKEGIAQSTDNRLRTQFTGLNKCLDIINDGENNKLIMAKCGNFSGQFWSIQPTQSRGYYRLRTKFTGSNKCLDIINDGENNKLIMAKCGNFSGQFWSIQPTQSRGYYRLRTQFTESNKCLDIINDGENNKLIMAKCGNFSGQLWNLSSGL</sequence>
<evidence type="ECO:0000313" key="4">
    <source>
        <dbReference type="Proteomes" id="UP000514713"/>
    </source>
</evidence>
<evidence type="ECO:0000259" key="2">
    <source>
        <dbReference type="SMART" id="SM00458"/>
    </source>
</evidence>
<keyword evidence="1" id="KW-0732">Signal</keyword>
<evidence type="ECO:0000313" key="3">
    <source>
        <dbReference type="EMBL" id="QMS87555.1"/>
    </source>
</evidence>
<feature type="signal peptide" evidence="1">
    <location>
        <begin position="1"/>
        <end position="23"/>
    </location>
</feature>
<dbReference type="CDD" id="cd00161">
    <property type="entry name" value="beta-trefoil_Ricin-like"/>
    <property type="match status" value="1"/>
</dbReference>
<keyword evidence="4" id="KW-1185">Reference proteome</keyword>
<dbReference type="InterPro" id="IPR000772">
    <property type="entry name" value="Ricin_B_lectin"/>
</dbReference>
<organism evidence="3 4">
    <name type="scientific">Nostoc edaphicum CCNP1411</name>
    <dbReference type="NCBI Taxonomy" id="1472755"/>
    <lineage>
        <taxon>Bacteria</taxon>
        <taxon>Bacillati</taxon>
        <taxon>Cyanobacteriota</taxon>
        <taxon>Cyanophyceae</taxon>
        <taxon>Nostocales</taxon>
        <taxon>Nostocaceae</taxon>
        <taxon>Nostoc</taxon>
    </lineage>
</organism>
<dbReference type="InterPro" id="IPR035992">
    <property type="entry name" value="Ricin_B-like_lectins"/>
</dbReference>
<dbReference type="AlphaFoldDB" id="A0A7D7Q9H2"/>
<dbReference type="RefSeq" id="WP_181930850.1">
    <property type="nucleotide sequence ID" value="NZ_CP054698.1"/>
</dbReference>
<dbReference type="SUPFAM" id="SSF50370">
    <property type="entry name" value="Ricin B-like lectins"/>
    <property type="match status" value="1"/>
</dbReference>
<gene>
    <name evidence="3" type="ORF">HUN01_08170</name>
</gene>
<proteinExistence type="predicted"/>
<dbReference type="EMBL" id="CP054698">
    <property type="protein sequence ID" value="QMS87555.1"/>
    <property type="molecule type" value="Genomic_DNA"/>
</dbReference>
<reference evidence="4" key="1">
    <citation type="submission" date="2020-06" db="EMBL/GenBank/DDBJ databases">
        <title>Nostoc edaphicum CCNP1411 genome.</title>
        <authorList>
            <person name="Fidor A."/>
            <person name="Grabski M."/>
            <person name="Gawor J."/>
            <person name="Gromadka R."/>
            <person name="Wegrzyn G."/>
            <person name="Mazur-Marzec H."/>
        </authorList>
    </citation>
    <scope>NUCLEOTIDE SEQUENCE [LARGE SCALE GENOMIC DNA]</scope>
    <source>
        <strain evidence="4">CCNP1411</strain>
    </source>
</reference>
<protein>
    <submittedName>
        <fullName evidence="3">RICIN domain-containing protein</fullName>
    </submittedName>
</protein>
<dbReference type="SMART" id="SM00458">
    <property type="entry name" value="RICIN"/>
    <property type="match status" value="1"/>
</dbReference>
<feature type="chain" id="PRO_5028964031" evidence="1">
    <location>
        <begin position="24"/>
        <end position="177"/>
    </location>
</feature>
<feature type="domain" description="Ricin B lectin" evidence="2">
    <location>
        <begin position="38"/>
        <end position="174"/>
    </location>
</feature>